<reference evidence="1 2" key="1">
    <citation type="journal article" date="2007" name="J. Bacteriol.">
        <title>Whole-genome analysis of the methyl tert-butyl ether-degrading beta-proteobacterium Methylibium petroleiphilum PM1.</title>
        <authorList>
            <person name="Kane S.R."/>
            <person name="Chakicherla A.Y."/>
            <person name="Chain P.S.G."/>
            <person name="Schmidt R."/>
            <person name="Shin M.W."/>
            <person name="Legler T.C."/>
            <person name="Scow K.M."/>
            <person name="Larimer F.W."/>
            <person name="Lucas S.M."/>
            <person name="Richardson P.M."/>
            <person name="Hristova K.R."/>
        </authorList>
    </citation>
    <scope>NUCLEOTIDE SEQUENCE [LARGE SCALE GENOMIC DNA]</scope>
    <source>
        <strain evidence="2">ATCC BAA-1232 / LMG 22953 / PM1</strain>
    </source>
</reference>
<name>A2SFC4_METPP</name>
<proteinExistence type="predicted"/>
<keyword evidence="2" id="KW-1185">Reference proteome</keyword>
<sequence>MSTASSLAAADASYELRFDSMFVAGRGLSFPCDAHGCVDLDRLSERARHNYLYARAVVGREFLTPSVCCCALH</sequence>
<accession>A2SFC4</accession>
<dbReference type="RefSeq" id="WP_011828900.1">
    <property type="nucleotide sequence ID" value="NC_008825.1"/>
</dbReference>
<dbReference type="EMBL" id="CP000555">
    <property type="protein sequence ID" value="ABM94263.1"/>
    <property type="molecule type" value="Genomic_DNA"/>
</dbReference>
<protein>
    <submittedName>
        <fullName evidence="1">Uncharacterized protein</fullName>
    </submittedName>
</protein>
<dbReference type="KEGG" id="mpt:Mpe_A1301"/>
<dbReference type="eggNOG" id="ENOG503328B">
    <property type="taxonomic scope" value="Bacteria"/>
</dbReference>
<organism evidence="1 2">
    <name type="scientific">Methylibium petroleiphilum (strain ATCC BAA-1232 / LMG 22953 / PM1)</name>
    <dbReference type="NCBI Taxonomy" id="420662"/>
    <lineage>
        <taxon>Bacteria</taxon>
        <taxon>Pseudomonadati</taxon>
        <taxon>Pseudomonadota</taxon>
        <taxon>Betaproteobacteria</taxon>
        <taxon>Burkholderiales</taxon>
        <taxon>Sphaerotilaceae</taxon>
        <taxon>Methylibium</taxon>
    </lineage>
</organism>
<dbReference type="AlphaFoldDB" id="A2SFC4"/>
<gene>
    <name evidence="1" type="ordered locus">Mpe_A1301</name>
</gene>
<evidence type="ECO:0000313" key="2">
    <source>
        <dbReference type="Proteomes" id="UP000000366"/>
    </source>
</evidence>
<dbReference type="Proteomes" id="UP000000366">
    <property type="component" value="Chromosome"/>
</dbReference>
<dbReference type="HOGENOM" id="CLU_194340_0_0_4"/>
<evidence type="ECO:0000313" key="1">
    <source>
        <dbReference type="EMBL" id="ABM94263.1"/>
    </source>
</evidence>